<reference evidence="3 4" key="1">
    <citation type="submission" date="2020-07" db="EMBL/GenBank/DDBJ databases">
        <title>Comparative genomics of pyrophilous fungi reveals a link between fire events and developmental genes.</title>
        <authorList>
            <consortium name="DOE Joint Genome Institute"/>
            <person name="Steindorff A.S."/>
            <person name="Carver A."/>
            <person name="Calhoun S."/>
            <person name="Stillman K."/>
            <person name="Liu H."/>
            <person name="Lipzen A."/>
            <person name="Pangilinan J."/>
            <person name="Labutti K."/>
            <person name="Bruns T.D."/>
            <person name="Grigoriev I.V."/>
        </authorList>
    </citation>
    <scope>NUCLEOTIDE SEQUENCE [LARGE SCALE GENOMIC DNA]</scope>
    <source>
        <strain evidence="3 4">CBS 144469</strain>
    </source>
</reference>
<keyword evidence="4" id="KW-1185">Reference proteome</keyword>
<feature type="signal peptide" evidence="2">
    <location>
        <begin position="1"/>
        <end position="30"/>
    </location>
</feature>
<proteinExistence type="predicted"/>
<comment type="caution">
    <text evidence="3">The sequence shown here is derived from an EMBL/GenBank/DDBJ whole genome shotgun (WGS) entry which is preliminary data.</text>
</comment>
<evidence type="ECO:0000313" key="3">
    <source>
        <dbReference type="EMBL" id="KAF6744837.1"/>
    </source>
</evidence>
<evidence type="ECO:0000256" key="2">
    <source>
        <dbReference type="SAM" id="SignalP"/>
    </source>
</evidence>
<accession>A0A8H6HEU3</accession>
<protein>
    <submittedName>
        <fullName evidence="3">Uncharacterized protein</fullName>
    </submittedName>
</protein>
<keyword evidence="2" id="KW-0732">Signal</keyword>
<feature type="region of interest" description="Disordered" evidence="1">
    <location>
        <begin position="150"/>
        <end position="172"/>
    </location>
</feature>
<dbReference type="AlphaFoldDB" id="A0A8H6HEU3"/>
<evidence type="ECO:0000313" key="4">
    <source>
        <dbReference type="Proteomes" id="UP000521943"/>
    </source>
</evidence>
<dbReference type="Proteomes" id="UP000521943">
    <property type="component" value="Unassembled WGS sequence"/>
</dbReference>
<evidence type="ECO:0000256" key="1">
    <source>
        <dbReference type="SAM" id="MobiDB-lite"/>
    </source>
</evidence>
<feature type="chain" id="PRO_5034712919" evidence="2">
    <location>
        <begin position="31"/>
        <end position="172"/>
    </location>
</feature>
<gene>
    <name evidence="3" type="ORF">DFP72DRAFT_1051697</name>
</gene>
<organism evidence="3 4">
    <name type="scientific">Ephemerocybe angulata</name>
    <dbReference type="NCBI Taxonomy" id="980116"/>
    <lineage>
        <taxon>Eukaryota</taxon>
        <taxon>Fungi</taxon>
        <taxon>Dikarya</taxon>
        <taxon>Basidiomycota</taxon>
        <taxon>Agaricomycotina</taxon>
        <taxon>Agaricomycetes</taxon>
        <taxon>Agaricomycetidae</taxon>
        <taxon>Agaricales</taxon>
        <taxon>Agaricineae</taxon>
        <taxon>Psathyrellaceae</taxon>
        <taxon>Ephemerocybe</taxon>
    </lineage>
</organism>
<dbReference type="EMBL" id="JACGCI010000113">
    <property type="protein sequence ID" value="KAF6744837.1"/>
    <property type="molecule type" value="Genomic_DNA"/>
</dbReference>
<sequence>MVITASRRPVYKINMRVSLFAILPIALALASTATATANYDHDFEARDYIDDLATRDYEDDSILGARHLLVDISTRDLVDELTRRRGLVKFKCKTCGAKFGKSGDEIKRKIALNLGAIYLDKANGSHLEDVEKAREYYYWIAAEFGADEHNKDSKLRGGSIEHSGSFAKGDSD</sequence>
<name>A0A8H6HEU3_9AGAR</name>